<feature type="non-terminal residue" evidence="2">
    <location>
        <position position="1"/>
    </location>
</feature>
<comment type="caution">
    <text evidence="2">The sequence shown here is derived from an EMBL/GenBank/DDBJ whole genome shotgun (WGS) entry which is preliminary data.</text>
</comment>
<evidence type="ECO:0000256" key="1">
    <source>
        <dbReference type="SAM" id="MobiDB-lite"/>
    </source>
</evidence>
<gene>
    <name evidence="2" type="ORF">PGLA2088_LOCUS38932</name>
</gene>
<evidence type="ECO:0000313" key="3">
    <source>
        <dbReference type="Proteomes" id="UP000626109"/>
    </source>
</evidence>
<reference evidence="2" key="1">
    <citation type="submission" date="2021-02" db="EMBL/GenBank/DDBJ databases">
        <authorList>
            <person name="Dougan E. K."/>
            <person name="Rhodes N."/>
            <person name="Thang M."/>
            <person name="Chan C."/>
        </authorList>
    </citation>
    <scope>NUCLEOTIDE SEQUENCE</scope>
</reference>
<accession>A0A813KVV1</accession>
<dbReference type="EMBL" id="CAJNNW010032910">
    <property type="protein sequence ID" value="CAE8716126.1"/>
    <property type="molecule type" value="Genomic_DNA"/>
</dbReference>
<name>A0A813KVV1_POLGL</name>
<proteinExistence type="predicted"/>
<dbReference type="AlphaFoldDB" id="A0A813KVV1"/>
<sequence>RARPGQLAVARRTRRLGRVGSHRGVCPARGDAANAGVRRLLLCRVAGVLSPLGRARQTTDRHGVGARVGGPGRDD</sequence>
<protein>
    <submittedName>
        <fullName evidence="2">Uncharacterized protein</fullName>
    </submittedName>
</protein>
<feature type="region of interest" description="Disordered" evidence="1">
    <location>
        <begin position="55"/>
        <end position="75"/>
    </location>
</feature>
<evidence type="ECO:0000313" key="2">
    <source>
        <dbReference type="EMBL" id="CAE8716126.1"/>
    </source>
</evidence>
<dbReference type="Proteomes" id="UP000626109">
    <property type="component" value="Unassembled WGS sequence"/>
</dbReference>
<feature type="compositionally biased region" description="Gly residues" evidence="1">
    <location>
        <begin position="66"/>
        <end position="75"/>
    </location>
</feature>
<feature type="non-terminal residue" evidence="2">
    <location>
        <position position="75"/>
    </location>
</feature>
<organism evidence="2 3">
    <name type="scientific">Polarella glacialis</name>
    <name type="common">Dinoflagellate</name>
    <dbReference type="NCBI Taxonomy" id="89957"/>
    <lineage>
        <taxon>Eukaryota</taxon>
        <taxon>Sar</taxon>
        <taxon>Alveolata</taxon>
        <taxon>Dinophyceae</taxon>
        <taxon>Suessiales</taxon>
        <taxon>Suessiaceae</taxon>
        <taxon>Polarella</taxon>
    </lineage>
</organism>